<dbReference type="EMBL" id="AP021857">
    <property type="protein sequence ID" value="BBO21224.1"/>
    <property type="molecule type" value="Genomic_DNA"/>
</dbReference>
<evidence type="ECO:0000313" key="3">
    <source>
        <dbReference type="Proteomes" id="UP000662914"/>
    </source>
</evidence>
<name>A0A809SAY8_9PROT</name>
<sequence>MHKLSITALRQKLFQVADEVLESGVPVAIERRGRTLLLVAEKAGKPRLAALKRRKLVKGDAADLAEMKVGEWREPKNLG</sequence>
<protein>
    <recommendedName>
        <fullName evidence="4">Antitoxin</fullName>
    </recommendedName>
</protein>
<comment type="similarity">
    <text evidence="1">Belongs to the phD/YefM antitoxin family.</text>
</comment>
<evidence type="ECO:0000313" key="2">
    <source>
        <dbReference type="EMBL" id="BBO21224.1"/>
    </source>
</evidence>
<dbReference type="InterPro" id="IPR036165">
    <property type="entry name" value="YefM-like_sf"/>
</dbReference>
<proteinExistence type="inferred from homology"/>
<accession>A0A809SAY8</accession>
<evidence type="ECO:0008006" key="4">
    <source>
        <dbReference type="Google" id="ProtNLM"/>
    </source>
</evidence>
<gene>
    <name evidence="2" type="ORF">DSYM_19230</name>
</gene>
<organism evidence="2 3">
    <name type="scientific">Candidatus Desulfobacillus denitrificans</name>
    <dbReference type="NCBI Taxonomy" id="2608985"/>
    <lineage>
        <taxon>Bacteria</taxon>
        <taxon>Pseudomonadati</taxon>
        <taxon>Pseudomonadota</taxon>
        <taxon>Betaproteobacteria</taxon>
        <taxon>Candidatus Desulfobacillus</taxon>
    </lineage>
</organism>
<dbReference type="Proteomes" id="UP000662914">
    <property type="component" value="Chromosome"/>
</dbReference>
<evidence type="ECO:0000256" key="1">
    <source>
        <dbReference type="ARBA" id="ARBA00009981"/>
    </source>
</evidence>
<dbReference type="Gene3D" id="3.40.1620.10">
    <property type="entry name" value="YefM-like domain"/>
    <property type="match status" value="1"/>
</dbReference>
<reference evidence="2" key="1">
    <citation type="journal article" name="DNA Res.">
        <title>The physiological potential of anammox bacteria as revealed by their core genome structure.</title>
        <authorList>
            <person name="Okubo T."/>
            <person name="Toyoda A."/>
            <person name="Fukuhara K."/>
            <person name="Uchiyama I."/>
            <person name="Harigaya Y."/>
            <person name="Kuroiwa M."/>
            <person name="Suzuki T."/>
            <person name="Murakami Y."/>
            <person name="Suwa Y."/>
            <person name="Takami H."/>
        </authorList>
    </citation>
    <scope>NUCLEOTIDE SEQUENCE</scope>
    <source>
        <strain evidence="2">317325-3</strain>
    </source>
</reference>
<dbReference type="SUPFAM" id="SSF143120">
    <property type="entry name" value="YefM-like"/>
    <property type="match status" value="1"/>
</dbReference>
<dbReference type="KEGG" id="ddz:DSYM_19230"/>
<dbReference type="AlphaFoldDB" id="A0A809SAY8"/>